<name>A0A0H5DSE0_9BACT</name>
<evidence type="ECO:0000256" key="1">
    <source>
        <dbReference type="SAM" id="SignalP"/>
    </source>
</evidence>
<dbReference type="EMBL" id="CWGJ01000026">
    <property type="protein sequence ID" value="CRX39208.1"/>
    <property type="molecule type" value="Genomic_DNA"/>
</dbReference>
<sequence length="126" mass="13895">MKYLLLALLGCFTACATVHHCEPADKLTTGTVQREIYLGMPASDVAAALGAPNIVSLDEMRDEVWVYDKISSQVEYSAQRGGVWLLIAGGGSESGYQRKSQRTLTIIVKFNKDKQVKDFTYHSSSF</sequence>
<gene>
    <name evidence="2" type="ORF">ELAC_1883</name>
</gene>
<dbReference type="OrthoDB" id="9795390at2"/>
<dbReference type="Proteomes" id="UP000220251">
    <property type="component" value="Unassembled WGS sequence"/>
</dbReference>
<keyword evidence="1" id="KW-0732">Signal</keyword>
<evidence type="ECO:0000313" key="2">
    <source>
        <dbReference type="EMBL" id="CRX39208.1"/>
    </source>
</evidence>
<organism evidence="2 3">
    <name type="scientific">Estrella lausannensis</name>
    <dbReference type="NCBI Taxonomy" id="483423"/>
    <lineage>
        <taxon>Bacteria</taxon>
        <taxon>Pseudomonadati</taxon>
        <taxon>Chlamydiota</taxon>
        <taxon>Chlamydiia</taxon>
        <taxon>Parachlamydiales</taxon>
        <taxon>Candidatus Criblamydiaceae</taxon>
        <taxon>Estrella</taxon>
    </lineage>
</organism>
<keyword evidence="3" id="KW-1185">Reference proteome</keyword>
<dbReference type="AlphaFoldDB" id="A0A0H5DSE0"/>
<dbReference type="RefSeq" id="WP_098039075.1">
    <property type="nucleotide sequence ID" value="NZ_CWGJ01000026.1"/>
</dbReference>
<proteinExistence type="predicted"/>
<protein>
    <submittedName>
        <fullName evidence="2">Conserved putative secreted protein</fullName>
    </submittedName>
</protein>
<reference evidence="3" key="1">
    <citation type="submission" date="2015-06" db="EMBL/GenBank/DDBJ databases">
        <authorList>
            <person name="Bertelli C."/>
        </authorList>
    </citation>
    <scope>NUCLEOTIDE SEQUENCE [LARGE SCALE GENOMIC DNA]</scope>
    <source>
        <strain evidence="3">CRIB-30</strain>
    </source>
</reference>
<feature type="signal peptide" evidence="1">
    <location>
        <begin position="1"/>
        <end position="16"/>
    </location>
</feature>
<accession>A0A0H5DSE0</accession>
<evidence type="ECO:0000313" key="3">
    <source>
        <dbReference type="Proteomes" id="UP000220251"/>
    </source>
</evidence>
<feature type="chain" id="PRO_5005217852" evidence="1">
    <location>
        <begin position="17"/>
        <end position="126"/>
    </location>
</feature>